<accession>A0ABW3E7W3</accession>
<protein>
    <submittedName>
        <fullName evidence="5">Glycerate kinase</fullName>
        <ecNumber evidence="5">2.7.1.31</ecNumber>
    </submittedName>
</protein>
<dbReference type="NCBIfam" id="TIGR00045">
    <property type="entry name" value="glycerate kinase"/>
    <property type="match status" value="1"/>
</dbReference>
<reference evidence="6" key="1">
    <citation type="journal article" date="2019" name="Int. J. Syst. Evol. Microbiol.">
        <title>The Global Catalogue of Microorganisms (GCM) 10K type strain sequencing project: providing services to taxonomists for standard genome sequencing and annotation.</title>
        <authorList>
            <consortium name="The Broad Institute Genomics Platform"/>
            <consortium name="The Broad Institute Genome Sequencing Center for Infectious Disease"/>
            <person name="Wu L."/>
            <person name="Ma J."/>
        </authorList>
    </citation>
    <scope>NUCLEOTIDE SEQUENCE [LARGE SCALE GENOMIC DNA]</scope>
    <source>
        <strain evidence="6">CCM 8925</strain>
    </source>
</reference>
<dbReference type="InterPro" id="IPR018193">
    <property type="entry name" value="Glyc_kinase_flavodox-like_fold"/>
</dbReference>
<dbReference type="EC" id="2.7.1.31" evidence="5"/>
<dbReference type="Pfam" id="PF02595">
    <property type="entry name" value="Gly_kinase"/>
    <property type="match status" value="1"/>
</dbReference>
<dbReference type="PANTHER" id="PTHR21599">
    <property type="entry name" value="GLYCERATE KINASE"/>
    <property type="match status" value="1"/>
</dbReference>
<keyword evidence="2 4" id="KW-0808">Transferase</keyword>
<gene>
    <name evidence="5" type="ORF">ACFQZ7_01140</name>
</gene>
<evidence type="ECO:0000256" key="1">
    <source>
        <dbReference type="ARBA" id="ARBA00006284"/>
    </source>
</evidence>
<evidence type="ECO:0000313" key="5">
    <source>
        <dbReference type="EMBL" id="MFD0896344.1"/>
    </source>
</evidence>
<dbReference type="Gene3D" id="3.90.1510.10">
    <property type="entry name" value="Glycerate kinase, domain 2"/>
    <property type="match status" value="1"/>
</dbReference>
<dbReference type="PANTHER" id="PTHR21599:SF0">
    <property type="entry name" value="GLYCERATE KINASE"/>
    <property type="match status" value="1"/>
</dbReference>
<comment type="caution">
    <text evidence="5">The sequence shown here is derived from an EMBL/GenBank/DDBJ whole genome shotgun (WGS) entry which is preliminary data.</text>
</comment>
<dbReference type="Gene3D" id="3.40.50.10350">
    <property type="entry name" value="Glycerate kinase, domain 1"/>
    <property type="match status" value="1"/>
</dbReference>
<evidence type="ECO:0000256" key="4">
    <source>
        <dbReference type="PIRNR" id="PIRNR006078"/>
    </source>
</evidence>
<dbReference type="RefSeq" id="WP_137638060.1">
    <property type="nucleotide sequence ID" value="NZ_BJDN01000017.1"/>
</dbReference>
<dbReference type="SUPFAM" id="SSF110738">
    <property type="entry name" value="Glycerate kinase I"/>
    <property type="match status" value="1"/>
</dbReference>
<keyword evidence="3 4" id="KW-0418">Kinase</keyword>
<evidence type="ECO:0000256" key="3">
    <source>
        <dbReference type="ARBA" id="ARBA00022777"/>
    </source>
</evidence>
<keyword evidence="6" id="KW-1185">Reference proteome</keyword>
<organism evidence="5 6">
    <name type="scientific">Loigolactobacillus binensis</name>
    <dbReference type="NCBI Taxonomy" id="2559922"/>
    <lineage>
        <taxon>Bacteria</taxon>
        <taxon>Bacillati</taxon>
        <taxon>Bacillota</taxon>
        <taxon>Bacilli</taxon>
        <taxon>Lactobacillales</taxon>
        <taxon>Lactobacillaceae</taxon>
        <taxon>Loigolactobacillus</taxon>
    </lineage>
</organism>
<dbReference type="PIRSF" id="PIRSF006078">
    <property type="entry name" value="GlxK"/>
    <property type="match status" value="1"/>
</dbReference>
<dbReference type="GO" id="GO:0008887">
    <property type="term" value="F:glycerate kinase activity"/>
    <property type="evidence" value="ECO:0007669"/>
    <property type="project" value="UniProtKB-EC"/>
</dbReference>
<name>A0ABW3E7W3_9LACO</name>
<proteinExistence type="inferred from homology"/>
<dbReference type="InterPro" id="IPR036129">
    <property type="entry name" value="Glycerate_kinase_sf"/>
</dbReference>
<dbReference type="EMBL" id="JBHTIO010000003">
    <property type="protein sequence ID" value="MFD0896344.1"/>
    <property type="molecule type" value="Genomic_DNA"/>
</dbReference>
<evidence type="ECO:0000313" key="6">
    <source>
        <dbReference type="Proteomes" id="UP001597104"/>
    </source>
</evidence>
<evidence type="ECO:0000256" key="2">
    <source>
        <dbReference type="ARBA" id="ARBA00022679"/>
    </source>
</evidence>
<sequence>MHRVLIASDSFKGSATSKEIAQYLTAGILRADSTAQIDSVSIADGGEGTVCSVVAATGGKLLKTEVVGPLGTPVAATWGLLNDKTAIIEVAESSGITLIADHLDAGKTTTYGVGQLIKAALDHQVKQIYVGLGGSATNDGGVGMAQALGARFYDAQDHELATGANSLCDLARIDLTTIDSRLATTKVIGLSDVNNPLTGEQGASKIFGPQKGATPDQVKTLDHNLQCLAKLVQQTTQVDYANKAGAGAAGGTGFGLLAFCHAEIRSGISEIIKLLQLDQRMARVDLVITGEGQIDGQSLHGKLPVGVAKLAKQHGLPVIAVVGSIGSDLEEIYKAGFDLVLSSTNRPMTIKQATENIATLVANAGFTAFKAFNSFRQES</sequence>
<dbReference type="Proteomes" id="UP001597104">
    <property type="component" value="Unassembled WGS sequence"/>
</dbReference>
<dbReference type="InterPro" id="IPR018197">
    <property type="entry name" value="Glycerate_kinase_RE-like"/>
</dbReference>
<dbReference type="InterPro" id="IPR004381">
    <property type="entry name" value="Glycerate_kinase"/>
</dbReference>
<comment type="similarity">
    <text evidence="1 4">Belongs to the glycerate kinase type-1 family.</text>
</comment>